<dbReference type="EMBL" id="BAAART010000244">
    <property type="protein sequence ID" value="GAA2263567.1"/>
    <property type="molecule type" value="Genomic_DNA"/>
</dbReference>
<dbReference type="RefSeq" id="WP_234849399.1">
    <property type="nucleotide sequence ID" value="NZ_BAAART010000244.1"/>
</dbReference>
<protein>
    <submittedName>
        <fullName evidence="1">Uncharacterized protein</fullName>
    </submittedName>
</protein>
<keyword evidence="2" id="KW-1185">Reference proteome</keyword>
<sequence length="155" mass="16930">MDTISAPTAGLCEQFDSETLALLDAVDDGIELPEFGDVDLDVVFGTPLELHERWLTRQELEREEAATRAKGGKRDARHASAMEWAARKDAARDIVAADPSINERVRERLLEALEPSIAIWIREELMGAARSVSAQLLRPISYVAPAADAPVPLAA</sequence>
<evidence type="ECO:0000313" key="2">
    <source>
        <dbReference type="Proteomes" id="UP001501474"/>
    </source>
</evidence>
<comment type="caution">
    <text evidence="1">The sequence shown here is derived from an EMBL/GenBank/DDBJ whole genome shotgun (WGS) entry which is preliminary data.</text>
</comment>
<evidence type="ECO:0000313" key="1">
    <source>
        <dbReference type="EMBL" id="GAA2263567.1"/>
    </source>
</evidence>
<accession>A0ABN3EMN6</accession>
<proteinExistence type="predicted"/>
<gene>
    <name evidence="1" type="ORF">GCM10010104_71020</name>
</gene>
<name>A0ABN3EMN6_9ACTN</name>
<organism evidence="1 2">
    <name type="scientific">Streptomyces indiaensis</name>
    <dbReference type="NCBI Taxonomy" id="284033"/>
    <lineage>
        <taxon>Bacteria</taxon>
        <taxon>Bacillati</taxon>
        <taxon>Actinomycetota</taxon>
        <taxon>Actinomycetes</taxon>
        <taxon>Kitasatosporales</taxon>
        <taxon>Streptomycetaceae</taxon>
        <taxon>Streptomyces</taxon>
    </lineage>
</organism>
<reference evidence="1 2" key="1">
    <citation type="journal article" date="2019" name="Int. J. Syst. Evol. Microbiol.">
        <title>The Global Catalogue of Microorganisms (GCM) 10K type strain sequencing project: providing services to taxonomists for standard genome sequencing and annotation.</title>
        <authorList>
            <consortium name="The Broad Institute Genomics Platform"/>
            <consortium name="The Broad Institute Genome Sequencing Center for Infectious Disease"/>
            <person name="Wu L."/>
            <person name="Ma J."/>
        </authorList>
    </citation>
    <scope>NUCLEOTIDE SEQUENCE [LARGE SCALE GENOMIC DNA]</scope>
    <source>
        <strain evidence="1 2">JCM 3053</strain>
    </source>
</reference>
<dbReference type="Proteomes" id="UP001501474">
    <property type="component" value="Unassembled WGS sequence"/>
</dbReference>